<dbReference type="Proteomes" id="UP001224418">
    <property type="component" value="Unassembled WGS sequence"/>
</dbReference>
<sequence length="98" mass="11466">MKKTISFNLEEDIIEKIEEYQVKNKLSSRSAALERMILKFDDSHMDKSYIEEMIKKLMNECSVTSNESSIEESPKKVEDVRNKDLDNSIQDAFLDMPE</sequence>
<accession>A0ABU0JUB2</accession>
<organism evidence="2 3">
    <name type="scientific">Hathewaya limosa</name>
    <name type="common">Clostridium limosum</name>
    <dbReference type="NCBI Taxonomy" id="1536"/>
    <lineage>
        <taxon>Bacteria</taxon>
        <taxon>Bacillati</taxon>
        <taxon>Bacillota</taxon>
        <taxon>Clostridia</taxon>
        <taxon>Eubacteriales</taxon>
        <taxon>Clostridiaceae</taxon>
        <taxon>Hathewaya</taxon>
    </lineage>
</organism>
<evidence type="ECO:0000313" key="2">
    <source>
        <dbReference type="EMBL" id="MDQ0480696.1"/>
    </source>
</evidence>
<protein>
    <submittedName>
        <fullName evidence="2">Metal-responsive CopG/Arc/MetJ family transcriptional regulator</fullName>
    </submittedName>
</protein>
<evidence type="ECO:0000256" key="1">
    <source>
        <dbReference type="SAM" id="MobiDB-lite"/>
    </source>
</evidence>
<evidence type="ECO:0000313" key="3">
    <source>
        <dbReference type="Proteomes" id="UP001224418"/>
    </source>
</evidence>
<keyword evidence="3" id="KW-1185">Reference proteome</keyword>
<dbReference type="RefSeq" id="WP_307356786.1">
    <property type="nucleotide sequence ID" value="NZ_BAAACJ010000038.1"/>
</dbReference>
<dbReference type="EMBL" id="JAUSWN010000025">
    <property type="protein sequence ID" value="MDQ0480696.1"/>
    <property type="molecule type" value="Genomic_DNA"/>
</dbReference>
<feature type="compositionally biased region" description="Basic and acidic residues" evidence="1">
    <location>
        <begin position="72"/>
        <end position="86"/>
    </location>
</feature>
<reference evidence="2 3" key="1">
    <citation type="submission" date="2023-07" db="EMBL/GenBank/DDBJ databases">
        <title>Genomic Encyclopedia of Type Strains, Phase IV (KMG-IV): sequencing the most valuable type-strain genomes for metagenomic binning, comparative biology and taxonomic classification.</title>
        <authorList>
            <person name="Goeker M."/>
        </authorList>
    </citation>
    <scope>NUCLEOTIDE SEQUENCE [LARGE SCALE GENOMIC DNA]</scope>
    <source>
        <strain evidence="2 3">DSM 1400</strain>
    </source>
</reference>
<name>A0ABU0JUB2_HATLI</name>
<proteinExistence type="predicted"/>
<comment type="caution">
    <text evidence="2">The sequence shown here is derived from an EMBL/GenBank/DDBJ whole genome shotgun (WGS) entry which is preliminary data.</text>
</comment>
<feature type="region of interest" description="Disordered" evidence="1">
    <location>
        <begin position="65"/>
        <end position="98"/>
    </location>
</feature>
<gene>
    <name evidence="2" type="ORF">QOZ93_002446</name>
</gene>